<evidence type="ECO:0000256" key="9">
    <source>
        <dbReference type="ARBA" id="ARBA00023242"/>
    </source>
</evidence>
<dbReference type="GO" id="GO:0046872">
    <property type="term" value="F:metal ion binding"/>
    <property type="evidence" value="ECO:0007669"/>
    <property type="project" value="UniProtKB-KW"/>
</dbReference>
<dbReference type="InterPro" id="IPR036388">
    <property type="entry name" value="WH-like_DNA-bd_sf"/>
</dbReference>
<evidence type="ECO:0000313" key="13">
    <source>
        <dbReference type="EMBL" id="RKP31281.1"/>
    </source>
</evidence>
<evidence type="ECO:0000256" key="5">
    <source>
        <dbReference type="ARBA" id="ARBA00022670"/>
    </source>
</evidence>
<keyword evidence="7" id="KW-0378">Hydrolase</keyword>
<dbReference type="OrthoDB" id="5876363at2759"/>
<dbReference type="GO" id="GO:0006508">
    <property type="term" value="P:proteolysis"/>
    <property type="evidence" value="ECO:0007669"/>
    <property type="project" value="UniProtKB-KW"/>
</dbReference>
<evidence type="ECO:0000256" key="1">
    <source>
        <dbReference type="ARBA" id="ARBA00004123"/>
    </source>
</evidence>
<dbReference type="GO" id="GO:0005737">
    <property type="term" value="C:cytoplasm"/>
    <property type="evidence" value="ECO:0007669"/>
    <property type="project" value="UniProtKB-SubCell"/>
</dbReference>
<evidence type="ECO:0000256" key="7">
    <source>
        <dbReference type="ARBA" id="ARBA00022801"/>
    </source>
</evidence>
<evidence type="ECO:0000256" key="4">
    <source>
        <dbReference type="ARBA" id="ARBA00022490"/>
    </source>
</evidence>
<evidence type="ECO:0000256" key="10">
    <source>
        <dbReference type="ARBA" id="ARBA00026155"/>
    </source>
</evidence>
<dbReference type="GO" id="GO:0008237">
    <property type="term" value="F:metallopeptidase activity"/>
    <property type="evidence" value="ECO:0007669"/>
    <property type="project" value="UniProtKB-KW"/>
</dbReference>
<evidence type="ECO:0000256" key="2">
    <source>
        <dbReference type="ARBA" id="ARBA00004496"/>
    </source>
</evidence>
<gene>
    <name evidence="13" type="ORF">METBISCDRAFT_30360</name>
</gene>
<evidence type="ECO:0000256" key="11">
    <source>
        <dbReference type="ARBA" id="ARBA00033475"/>
    </source>
</evidence>
<comment type="similarity">
    <text evidence="3">Belongs to the peptidase M24 family.</text>
</comment>
<evidence type="ECO:0000256" key="12">
    <source>
        <dbReference type="ARBA" id="ARBA00034680"/>
    </source>
</evidence>
<keyword evidence="9" id="KW-0539">Nucleus</keyword>
<keyword evidence="8" id="KW-0482">Metalloprotease</keyword>
<dbReference type="InterPro" id="IPR047113">
    <property type="entry name" value="PA2G4/ARX1"/>
</dbReference>
<dbReference type="Proteomes" id="UP000268321">
    <property type="component" value="Unassembled WGS sequence"/>
</dbReference>
<dbReference type="GO" id="GO:0005634">
    <property type="term" value="C:nucleus"/>
    <property type="evidence" value="ECO:0007669"/>
    <property type="project" value="UniProtKB-SubCell"/>
</dbReference>
<dbReference type="EMBL" id="ML004444">
    <property type="protein sequence ID" value="RKP31281.1"/>
    <property type="molecule type" value="Genomic_DNA"/>
</dbReference>
<comment type="subcellular location">
    <subcellularLocation>
        <location evidence="2">Cytoplasm</location>
    </subcellularLocation>
    <subcellularLocation>
        <location evidence="1">Nucleus</location>
    </subcellularLocation>
</comment>
<dbReference type="AlphaFoldDB" id="A0A4P9ZGB4"/>
<keyword evidence="4" id="KW-0963">Cytoplasm</keyword>
<evidence type="ECO:0000256" key="3">
    <source>
        <dbReference type="ARBA" id="ARBA00007319"/>
    </source>
</evidence>
<evidence type="ECO:0000256" key="8">
    <source>
        <dbReference type="ARBA" id="ARBA00023049"/>
    </source>
</evidence>
<dbReference type="Gene3D" id="1.10.10.10">
    <property type="entry name" value="Winged helix-like DNA-binding domain superfamily/Winged helix DNA-binding domain"/>
    <property type="match status" value="1"/>
</dbReference>
<dbReference type="Gene3D" id="3.90.230.10">
    <property type="entry name" value="Creatinase/methionine aminopeptidase superfamily"/>
    <property type="match status" value="1"/>
</dbReference>
<proteinExistence type="inferred from homology"/>
<name>A0A4P9ZGB4_9ASCO</name>
<keyword evidence="5" id="KW-0645">Protease</keyword>
<evidence type="ECO:0000256" key="6">
    <source>
        <dbReference type="ARBA" id="ARBA00022723"/>
    </source>
</evidence>
<accession>A0A4P9ZGB4</accession>
<organism evidence="13 14">
    <name type="scientific">Metschnikowia bicuspidata</name>
    <dbReference type="NCBI Taxonomy" id="27322"/>
    <lineage>
        <taxon>Eukaryota</taxon>
        <taxon>Fungi</taxon>
        <taxon>Dikarya</taxon>
        <taxon>Ascomycota</taxon>
        <taxon>Saccharomycotina</taxon>
        <taxon>Pichiomycetes</taxon>
        <taxon>Metschnikowiaceae</taxon>
        <taxon>Metschnikowia</taxon>
    </lineage>
</organism>
<reference evidence="14" key="1">
    <citation type="journal article" date="2018" name="Nat. Microbiol.">
        <title>Leveraging single-cell genomics to expand the fungal tree of life.</title>
        <authorList>
            <person name="Ahrendt S.R."/>
            <person name="Quandt C.A."/>
            <person name="Ciobanu D."/>
            <person name="Clum A."/>
            <person name="Salamov A."/>
            <person name="Andreopoulos B."/>
            <person name="Cheng J.F."/>
            <person name="Woyke T."/>
            <person name="Pelin A."/>
            <person name="Henrissat B."/>
            <person name="Reynolds N.K."/>
            <person name="Benny G.L."/>
            <person name="Smith M.E."/>
            <person name="James T.Y."/>
            <person name="Grigoriev I.V."/>
        </authorList>
    </citation>
    <scope>NUCLEOTIDE SEQUENCE [LARGE SCALE GENOMIC DNA]</scope>
    <source>
        <strain evidence="14">Baker2002</strain>
    </source>
</reference>
<comment type="function">
    <text evidence="12">Probable metalloprotease involved in proper assembly of pre-ribosomal particles during the biogenesis of the 60S ribosomal subunit. Accompanies the pre-60S particles to the cytoplasm.</text>
</comment>
<sequence>MQLSKLAVHPDDANILLKEKNILDPEVIEKYTTAGSITQTVLKYIIQLINDSHHLIKTEKPYTVAEICLLGDSMMAKLLEGCYTDKDKVREKGIAHPVTLEVNEYVSNVSPEINSVPQTTFQAGDIVTISLGAHIDGYTALASHTLVIYPPGVMIDNELKPEGPLLGSKADAIVASNLATRAVLALLGLVVHPEMIAWIPELQNQSNAITGSIIRQIVDEIARSFNCVVVPGSKVRRVRRFLSGQAEGVVAEREFKGVVWDESNQEEDLFKKGNSSDLVVHDGRPAASTNVSSAIPTDDFVVEAGEVYNIDLIFCSVTEFEEKGLVTLETVEEPNSTIYIRDIAVTHGLKLNSAKQLLSFVDENCSVYPFKLSHTCASFPIKIAQGNIAEQIASIKSEIVSRKLGSNELANRYLTRIKPVQIAKHVPFAKILLSSNPTGKRGIDASKLTLPGKELPLPALGVSALKLKTLLKHGSVAPSTARESTTVLLNNVNKELVRLTGGKTTRPSWVHSKYEVNDQIAGLWASFSRLLDETEDFEKMQLD</sequence>
<dbReference type="SUPFAM" id="SSF55920">
    <property type="entry name" value="Creatinase/aminopeptidase"/>
    <property type="match status" value="1"/>
</dbReference>
<evidence type="ECO:0000313" key="14">
    <source>
        <dbReference type="Proteomes" id="UP000268321"/>
    </source>
</evidence>
<dbReference type="PANTHER" id="PTHR10804">
    <property type="entry name" value="PROTEASE FAMILY M24 METHIONYL AMINOPEPTIDASE, AMINOPEPTIDASE P"/>
    <property type="match status" value="1"/>
</dbReference>
<protein>
    <recommendedName>
        <fullName evidence="10">Probable metalloprotease ARX1</fullName>
    </recommendedName>
    <alternativeName>
        <fullName evidence="11">Associated with ribosomal export complex protein 1</fullName>
    </alternativeName>
</protein>
<dbReference type="InterPro" id="IPR036005">
    <property type="entry name" value="Creatinase/aminopeptidase-like"/>
</dbReference>
<dbReference type="PANTHER" id="PTHR10804:SF102">
    <property type="entry name" value="METALLOPROTEASE ARX1-RELATED"/>
    <property type="match status" value="1"/>
</dbReference>
<keyword evidence="6" id="KW-0479">Metal-binding</keyword>
<keyword evidence="14" id="KW-1185">Reference proteome</keyword>